<proteinExistence type="predicted"/>
<name>A0A7V5XG61_9BACT</name>
<feature type="transmembrane region" description="Helical" evidence="1">
    <location>
        <begin position="67"/>
        <end position="86"/>
    </location>
</feature>
<feature type="transmembrane region" description="Helical" evidence="1">
    <location>
        <begin position="106"/>
        <end position="129"/>
    </location>
</feature>
<keyword evidence="1" id="KW-0472">Membrane</keyword>
<dbReference type="AlphaFoldDB" id="A0A7V5XG61"/>
<gene>
    <name evidence="3" type="ORF">ENM15_03395</name>
</gene>
<sequence>MLLIWKIIVNLKRNYKILPFNQFDKNFFWIFISSGALIGFLPPCPGTFGSLGGLIIFWFLKKFSLIYQLLLTLGIIAIGTISSTLVSKFSKDKDPDFVVIDEFAGMWISVVGKNTLIEYILAFIIFRIVDIKKPYPLKMVEKLPHGWGIMIDDIIAGILTNFFVTLLIYIAKYLSLI</sequence>
<dbReference type="InterPro" id="IPR036681">
    <property type="entry name" value="PgpA-like_sf"/>
</dbReference>
<feature type="domain" description="YutG/PgpA" evidence="2">
    <location>
        <begin position="32"/>
        <end position="167"/>
    </location>
</feature>
<dbReference type="EMBL" id="DRWR01000060">
    <property type="protein sequence ID" value="HHQ15847.1"/>
    <property type="molecule type" value="Genomic_DNA"/>
</dbReference>
<dbReference type="PANTHER" id="PTHR36305:SF1">
    <property type="entry name" value="PHOSPHATIDYLGLYCEROPHOSPHATASE A"/>
    <property type="match status" value="1"/>
</dbReference>
<dbReference type="GO" id="GO:0006629">
    <property type="term" value="P:lipid metabolic process"/>
    <property type="evidence" value="ECO:0007669"/>
    <property type="project" value="InterPro"/>
</dbReference>
<evidence type="ECO:0000256" key="1">
    <source>
        <dbReference type="SAM" id="Phobius"/>
    </source>
</evidence>
<reference evidence="3" key="1">
    <citation type="journal article" date="2020" name="mSystems">
        <title>Genome- and Community-Level Interaction Insights into Carbon Utilization and Element Cycling Functions of Hydrothermarchaeota in Hydrothermal Sediment.</title>
        <authorList>
            <person name="Zhou Z."/>
            <person name="Liu Y."/>
            <person name="Xu W."/>
            <person name="Pan J."/>
            <person name="Luo Z.H."/>
            <person name="Li M."/>
        </authorList>
    </citation>
    <scope>NUCLEOTIDE SEQUENCE [LARGE SCALE GENOMIC DNA]</scope>
    <source>
        <strain evidence="3">SpSt-106</strain>
    </source>
</reference>
<dbReference type="PANTHER" id="PTHR36305">
    <property type="entry name" value="PHOSPHATIDYLGLYCEROPHOSPHATASE A"/>
    <property type="match status" value="1"/>
</dbReference>
<dbReference type="SUPFAM" id="SSF101307">
    <property type="entry name" value="YutG-like"/>
    <property type="match status" value="1"/>
</dbReference>
<feature type="transmembrane region" description="Helical" evidence="1">
    <location>
        <begin position="150"/>
        <end position="171"/>
    </location>
</feature>
<protein>
    <submittedName>
        <fullName evidence="3">Phosphatidylglycerophosphatase A</fullName>
    </submittedName>
</protein>
<dbReference type="InterPro" id="IPR026037">
    <property type="entry name" value="PgpA"/>
</dbReference>
<dbReference type="GO" id="GO:0008962">
    <property type="term" value="F:phosphatidylglycerophosphatase activity"/>
    <property type="evidence" value="ECO:0007669"/>
    <property type="project" value="InterPro"/>
</dbReference>
<keyword evidence="1" id="KW-0812">Transmembrane</keyword>
<dbReference type="CDD" id="cd06971">
    <property type="entry name" value="PgpA"/>
    <property type="match status" value="1"/>
</dbReference>
<feature type="transmembrane region" description="Helical" evidence="1">
    <location>
        <begin position="27"/>
        <end position="60"/>
    </location>
</feature>
<evidence type="ECO:0000259" key="2">
    <source>
        <dbReference type="Pfam" id="PF04608"/>
    </source>
</evidence>
<accession>A0A7V5XG61</accession>
<evidence type="ECO:0000313" key="3">
    <source>
        <dbReference type="EMBL" id="HHQ15847.1"/>
    </source>
</evidence>
<organism evidence="3">
    <name type="scientific">Thermodesulfobacterium geofontis</name>
    <dbReference type="NCBI Taxonomy" id="1295609"/>
    <lineage>
        <taxon>Bacteria</taxon>
        <taxon>Pseudomonadati</taxon>
        <taxon>Thermodesulfobacteriota</taxon>
        <taxon>Thermodesulfobacteria</taxon>
        <taxon>Thermodesulfobacteriales</taxon>
        <taxon>Thermodesulfobacteriaceae</taxon>
        <taxon>Thermodesulfobacterium</taxon>
    </lineage>
</organism>
<dbReference type="InterPro" id="IPR007686">
    <property type="entry name" value="YutG/PgpA"/>
</dbReference>
<comment type="caution">
    <text evidence="3">The sequence shown here is derived from an EMBL/GenBank/DDBJ whole genome shotgun (WGS) entry which is preliminary data.</text>
</comment>
<dbReference type="Pfam" id="PF04608">
    <property type="entry name" value="PgpA"/>
    <property type="match status" value="1"/>
</dbReference>
<dbReference type="PIRSF" id="PIRSF006162">
    <property type="entry name" value="PgpA"/>
    <property type="match status" value="1"/>
</dbReference>
<keyword evidence="1" id="KW-1133">Transmembrane helix</keyword>